<organism evidence="7 8">
    <name type="scientific">Protea cynaroides</name>
    <dbReference type="NCBI Taxonomy" id="273540"/>
    <lineage>
        <taxon>Eukaryota</taxon>
        <taxon>Viridiplantae</taxon>
        <taxon>Streptophyta</taxon>
        <taxon>Embryophyta</taxon>
        <taxon>Tracheophyta</taxon>
        <taxon>Spermatophyta</taxon>
        <taxon>Magnoliopsida</taxon>
        <taxon>Proteales</taxon>
        <taxon>Proteaceae</taxon>
        <taxon>Protea</taxon>
    </lineage>
</organism>
<reference evidence="7" key="1">
    <citation type="journal article" date="2023" name="Plant J.">
        <title>The genome of the king protea, Protea cynaroides.</title>
        <authorList>
            <person name="Chang J."/>
            <person name="Duong T.A."/>
            <person name="Schoeman C."/>
            <person name="Ma X."/>
            <person name="Roodt D."/>
            <person name="Barker N."/>
            <person name="Li Z."/>
            <person name="Van de Peer Y."/>
            <person name="Mizrachi E."/>
        </authorList>
    </citation>
    <scope>NUCLEOTIDE SEQUENCE</scope>
    <source>
        <tissue evidence="7">Young leaves</tissue>
    </source>
</reference>
<evidence type="ECO:0000313" key="8">
    <source>
        <dbReference type="Proteomes" id="UP001141806"/>
    </source>
</evidence>
<evidence type="ECO:0000259" key="5">
    <source>
        <dbReference type="Pfam" id="PF00891"/>
    </source>
</evidence>
<dbReference type="Gene3D" id="3.40.50.150">
    <property type="entry name" value="Vaccinia Virus protein VP39"/>
    <property type="match status" value="1"/>
</dbReference>
<dbReference type="InterPro" id="IPR012967">
    <property type="entry name" value="COMT_dimerisation"/>
</dbReference>
<dbReference type="InterPro" id="IPR029063">
    <property type="entry name" value="SAM-dependent_MTases_sf"/>
</dbReference>
<proteinExistence type="predicted"/>
<feature type="active site" description="Proton acceptor" evidence="4">
    <location>
        <position position="234"/>
    </location>
</feature>
<dbReference type="PIRSF" id="PIRSF005739">
    <property type="entry name" value="O-mtase"/>
    <property type="match status" value="1"/>
</dbReference>
<dbReference type="FunFam" id="1.10.10.10:FF:000357">
    <property type="entry name" value="Caffeic acid 3-O-methyltransferase"/>
    <property type="match status" value="1"/>
</dbReference>
<dbReference type="AlphaFoldDB" id="A0A9Q0KWB4"/>
<dbReference type="InterPro" id="IPR036390">
    <property type="entry name" value="WH_DNA-bd_sf"/>
</dbReference>
<keyword evidence="2" id="KW-0808">Transferase</keyword>
<accession>A0A9Q0KWB4</accession>
<dbReference type="GO" id="GO:0046983">
    <property type="term" value="F:protein dimerization activity"/>
    <property type="evidence" value="ECO:0007669"/>
    <property type="project" value="InterPro"/>
</dbReference>
<dbReference type="PROSITE" id="PS51683">
    <property type="entry name" value="SAM_OMT_II"/>
    <property type="match status" value="1"/>
</dbReference>
<gene>
    <name evidence="7" type="ORF">NE237_008848</name>
</gene>
<feature type="domain" description="O-methyltransferase dimerisation" evidence="6">
    <location>
        <begin position="26"/>
        <end position="115"/>
    </location>
</feature>
<dbReference type="InterPro" id="IPR036388">
    <property type="entry name" value="WH-like_DNA-bd_sf"/>
</dbReference>
<feature type="domain" description="O-methyltransferase C-terminal" evidence="5">
    <location>
        <begin position="116"/>
        <end position="310"/>
    </location>
</feature>
<dbReference type="Pfam" id="PF00891">
    <property type="entry name" value="Methyltransf_2"/>
    <property type="match status" value="1"/>
</dbReference>
<sequence length="335" mass="37190">MEEKYLEMRFPTKEEKEEEACTYAVQLASFSVLPMVVNTTIELDLLEIIAKAGAGVPVSPSEITLHLPTHNADASVMVDRMLPVLASYSILTCSHHTLDNVHIERLYGLALVSRYKMKDAVLEGGIPFNMAHGMGAYEYQGADPRFEKVFNTGRNIVDTYKGFEGLTSLVDVGGGVGSTLQMIVSKYPSLRGINFDLPHVIAEAPSYPRVENVVGDMFVSVPKGDAILLKWICHNWSDDHCLKFLNNCYDALADDGKVIVIDYILPPTPDATRAAQQVIQYDCIMMAVFAPGAKERTHKEFDTLAQRAGFLGFRVFYGAYNNWILEFLKNPSAAH</sequence>
<dbReference type="GO" id="GO:0032259">
    <property type="term" value="P:methylation"/>
    <property type="evidence" value="ECO:0007669"/>
    <property type="project" value="UniProtKB-KW"/>
</dbReference>
<evidence type="ECO:0000256" key="2">
    <source>
        <dbReference type="ARBA" id="ARBA00022679"/>
    </source>
</evidence>
<evidence type="ECO:0000256" key="4">
    <source>
        <dbReference type="PIRSR" id="PIRSR005739-1"/>
    </source>
</evidence>
<keyword evidence="8" id="KW-1185">Reference proteome</keyword>
<dbReference type="GO" id="GO:0008171">
    <property type="term" value="F:O-methyltransferase activity"/>
    <property type="evidence" value="ECO:0007669"/>
    <property type="project" value="InterPro"/>
</dbReference>
<dbReference type="SUPFAM" id="SSF53335">
    <property type="entry name" value="S-adenosyl-L-methionine-dependent methyltransferases"/>
    <property type="match status" value="1"/>
</dbReference>
<keyword evidence="3" id="KW-0949">S-adenosyl-L-methionine</keyword>
<evidence type="ECO:0000313" key="7">
    <source>
        <dbReference type="EMBL" id="KAJ4978068.1"/>
    </source>
</evidence>
<dbReference type="Gene3D" id="1.10.10.10">
    <property type="entry name" value="Winged helix-like DNA-binding domain superfamily/Winged helix DNA-binding domain"/>
    <property type="match status" value="1"/>
</dbReference>
<dbReference type="EMBL" id="JAMYWD010000002">
    <property type="protein sequence ID" value="KAJ4978068.1"/>
    <property type="molecule type" value="Genomic_DNA"/>
</dbReference>
<dbReference type="CDD" id="cd02440">
    <property type="entry name" value="AdoMet_MTases"/>
    <property type="match status" value="1"/>
</dbReference>
<protein>
    <submittedName>
        <fullName evidence="7">Uncharacterized protein</fullName>
    </submittedName>
</protein>
<dbReference type="PANTHER" id="PTHR11746">
    <property type="entry name" value="O-METHYLTRANSFERASE"/>
    <property type="match status" value="1"/>
</dbReference>
<comment type="caution">
    <text evidence="7">The sequence shown here is derived from an EMBL/GenBank/DDBJ whole genome shotgun (WGS) entry which is preliminary data.</text>
</comment>
<evidence type="ECO:0000256" key="3">
    <source>
        <dbReference type="ARBA" id="ARBA00022691"/>
    </source>
</evidence>
<dbReference type="Pfam" id="PF08100">
    <property type="entry name" value="Dimerisation"/>
    <property type="match status" value="1"/>
</dbReference>
<evidence type="ECO:0000256" key="1">
    <source>
        <dbReference type="ARBA" id="ARBA00022603"/>
    </source>
</evidence>
<dbReference type="InterPro" id="IPR001077">
    <property type="entry name" value="COMT_C"/>
</dbReference>
<keyword evidence="1" id="KW-0489">Methyltransferase</keyword>
<name>A0A9Q0KWB4_9MAGN</name>
<dbReference type="SUPFAM" id="SSF46785">
    <property type="entry name" value="Winged helix' DNA-binding domain"/>
    <property type="match status" value="1"/>
</dbReference>
<dbReference type="Proteomes" id="UP001141806">
    <property type="component" value="Unassembled WGS sequence"/>
</dbReference>
<dbReference type="OrthoDB" id="1535081at2759"/>
<evidence type="ECO:0000259" key="6">
    <source>
        <dbReference type="Pfam" id="PF08100"/>
    </source>
</evidence>
<dbReference type="InterPro" id="IPR016461">
    <property type="entry name" value="COMT-like"/>
</dbReference>